<keyword evidence="2" id="KW-0496">Mitochondrion</keyword>
<dbReference type="Proteomes" id="UP000290189">
    <property type="component" value="Unassembled WGS sequence"/>
</dbReference>
<reference evidence="2 4" key="2">
    <citation type="submission" date="2018-03" db="EMBL/GenBank/DDBJ databases">
        <authorList>
            <person name="Fogelqvist J."/>
        </authorList>
    </citation>
    <scope>NUCLEOTIDE SEQUENCE [LARGE SCALE GENOMIC DNA]</scope>
</reference>
<dbReference type="Proteomes" id="UP000039324">
    <property type="component" value="Unassembled WGS sequence"/>
</dbReference>
<dbReference type="AlphaFoldDB" id="A0A0G4IRP3"/>
<organism evidence="1 3">
    <name type="scientific">Plasmodiophora brassicae</name>
    <name type="common">Clubroot disease agent</name>
    <dbReference type="NCBI Taxonomy" id="37360"/>
    <lineage>
        <taxon>Eukaryota</taxon>
        <taxon>Sar</taxon>
        <taxon>Rhizaria</taxon>
        <taxon>Endomyxa</taxon>
        <taxon>Phytomyxea</taxon>
        <taxon>Plasmodiophorida</taxon>
        <taxon>Plasmodiophoridae</taxon>
        <taxon>Plasmodiophora</taxon>
    </lineage>
</organism>
<proteinExistence type="predicted"/>
<reference evidence="1 3" key="1">
    <citation type="submission" date="2015-02" db="EMBL/GenBank/DDBJ databases">
        <authorList>
            <person name="Chooi Y.-H."/>
        </authorList>
    </citation>
    <scope>NUCLEOTIDE SEQUENCE [LARGE SCALE GENOMIC DNA]</scope>
    <source>
        <strain evidence="1">E3</strain>
    </source>
</reference>
<evidence type="ECO:0000313" key="2">
    <source>
        <dbReference type="EMBL" id="SPQ98367.1"/>
    </source>
</evidence>
<sequence>MKRHDTRGFDSDTVKHINETMHETFLRMHPDLSLDNLLKLKRSVAQAQANECREAFDSFKHCTKADSTLSECGPVFDAMWHCVAKHLPQYHDAVSSSTSERAPQKS</sequence>
<keyword evidence="3" id="KW-1185">Reference proteome</keyword>
<dbReference type="EMBL" id="CDSF01000080">
    <property type="protein sequence ID" value="CEO97819.1"/>
    <property type="molecule type" value="Genomic_DNA"/>
</dbReference>
<evidence type="ECO:0000313" key="4">
    <source>
        <dbReference type="Proteomes" id="UP000290189"/>
    </source>
</evidence>
<evidence type="ECO:0000313" key="3">
    <source>
        <dbReference type="Proteomes" id="UP000039324"/>
    </source>
</evidence>
<evidence type="ECO:0000313" key="1">
    <source>
        <dbReference type="EMBL" id="CEO97819.1"/>
    </source>
</evidence>
<accession>A0A0G4IRP3</accession>
<protein>
    <submittedName>
        <fullName evidence="1">Uncharacterized protein</fullName>
    </submittedName>
</protein>
<name>A0A0G4IRP3_PLABS</name>
<dbReference type="EMBL" id="OVEO01000009">
    <property type="protein sequence ID" value="SPQ98367.1"/>
    <property type="molecule type" value="Genomic_DNA"/>
</dbReference>
<geneLocation type="mitochondrion" evidence="2"/>
<gene>
    <name evidence="1" type="ORF">PBRA_005933</name>
    <name evidence="2" type="ORF">PLBR_LOCUS5582</name>
</gene>